<sequence length="258" mass="29013">METLFEEGPAAAKKAKGGRSNTIPGLGLEPLSPEHKPPKMPVRSLTGPSHVTFAEPAKEKECIRCEAVIEDGRWIQTDAGGVLCERCWKNMYLPKCRRCNLPIEKQAVSSSDGQLKGKYHRECFNCFECHKPFPDKEFYVHDGKPLCAYHYHAANESLCASCGEPIEGPCAVSHTGDRYHPEHLRCEYPGCQEALDEYWEADGKMMCERHAEIVEGYHTDEDDGAWAAESKAQKRITRFIDLADVPDPDEEEGDIDLR</sequence>
<accession>A0A166JV29</accession>
<dbReference type="GO" id="GO:0005634">
    <property type="term" value="C:nucleus"/>
    <property type="evidence" value="ECO:0007669"/>
    <property type="project" value="TreeGrafter"/>
</dbReference>
<evidence type="ECO:0000256" key="2">
    <source>
        <dbReference type="ARBA" id="ARBA00022737"/>
    </source>
</evidence>
<keyword evidence="9" id="KW-1185">Reference proteome</keyword>
<keyword evidence="4 5" id="KW-0440">LIM domain</keyword>
<dbReference type="PANTHER" id="PTHR24205">
    <property type="entry name" value="FOUR AND A HALF LIM DOMAINS PROTEIN"/>
    <property type="match status" value="1"/>
</dbReference>
<dbReference type="AlphaFoldDB" id="A0A166JV29"/>
<gene>
    <name evidence="8" type="ORF">FIBSPDRAFT_740938</name>
</gene>
<evidence type="ECO:0000256" key="3">
    <source>
        <dbReference type="ARBA" id="ARBA00022833"/>
    </source>
</evidence>
<feature type="domain" description="LIM zinc-binding" evidence="7">
    <location>
        <begin position="94"/>
        <end position="157"/>
    </location>
</feature>
<proteinExistence type="predicted"/>
<dbReference type="GO" id="GO:0003712">
    <property type="term" value="F:transcription coregulator activity"/>
    <property type="evidence" value="ECO:0007669"/>
    <property type="project" value="TreeGrafter"/>
</dbReference>
<dbReference type="PROSITE" id="PS50023">
    <property type="entry name" value="LIM_DOMAIN_2"/>
    <property type="match status" value="1"/>
</dbReference>
<evidence type="ECO:0000256" key="1">
    <source>
        <dbReference type="ARBA" id="ARBA00022723"/>
    </source>
</evidence>
<organism evidence="8 9">
    <name type="scientific">Athelia psychrophila</name>
    <dbReference type="NCBI Taxonomy" id="1759441"/>
    <lineage>
        <taxon>Eukaryota</taxon>
        <taxon>Fungi</taxon>
        <taxon>Dikarya</taxon>
        <taxon>Basidiomycota</taxon>
        <taxon>Agaricomycotina</taxon>
        <taxon>Agaricomycetes</taxon>
        <taxon>Agaricomycetidae</taxon>
        <taxon>Atheliales</taxon>
        <taxon>Atheliaceae</taxon>
        <taxon>Athelia</taxon>
    </lineage>
</organism>
<dbReference type="PANTHER" id="PTHR24205:SF16">
    <property type="entry name" value="GH01042P-RELATED"/>
    <property type="match status" value="1"/>
</dbReference>
<dbReference type="CDD" id="cd09397">
    <property type="entry name" value="LIM1_UF1"/>
    <property type="match status" value="1"/>
</dbReference>
<dbReference type="InterPro" id="IPR001781">
    <property type="entry name" value="Znf_LIM"/>
</dbReference>
<evidence type="ECO:0000313" key="9">
    <source>
        <dbReference type="Proteomes" id="UP000076532"/>
    </source>
</evidence>
<dbReference type="EMBL" id="KV417549">
    <property type="protein sequence ID" value="KZP21241.1"/>
    <property type="molecule type" value="Genomic_DNA"/>
</dbReference>
<keyword evidence="3 5" id="KW-0862">Zinc</keyword>
<evidence type="ECO:0000256" key="4">
    <source>
        <dbReference type="ARBA" id="ARBA00023038"/>
    </source>
</evidence>
<dbReference type="Proteomes" id="UP000076532">
    <property type="component" value="Unassembled WGS sequence"/>
</dbReference>
<dbReference type="PROSITE" id="PS00478">
    <property type="entry name" value="LIM_DOMAIN_1"/>
    <property type="match status" value="1"/>
</dbReference>
<keyword evidence="1 5" id="KW-0479">Metal-binding</keyword>
<dbReference type="OrthoDB" id="1112565at2759"/>
<dbReference type="SUPFAM" id="SSF57716">
    <property type="entry name" value="Glucocorticoid receptor-like (DNA-binding domain)"/>
    <property type="match status" value="2"/>
</dbReference>
<keyword evidence="2" id="KW-0677">Repeat</keyword>
<dbReference type="GO" id="GO:0030695">
    <property type="term" value="F:GTPase regulator activity"/>
    <property type="evidence" value="ECO:0007669"/>
    <property type="project" value="UniProtKB-ARBA"/>
</dbReference>
<dbReference type="SMART" id="SM00132">
    <property type="entry name" value="LIM"/>
    <property type="match status" value="2"/>
</dbReference>
<reference evidence="8 9" key="1">
    <citation type="journal article" date="2016" name="Mol. Biol. Evol.">
        <title>Comparative Genomics of Early-Diverging Mushroom-Forming Fungi Provides Insights into the Origins of Lignocellulose Decay Capabilities.</title>
        <authorList>
            <person name="Nagy L.G."/>
            <person name="Riley R."/>
            <person name="Tritt A."/>
            <person name="Adam C."/>
            <person name="Daum C."/>
            <person name="Floudas D."/>
            <person name="Sun H."/>
            <person name="Yadav J.S."/>
            <person name="Pangilinan J."/>
            <person name="Larsson K.H."/>
            <person name="Matsuura K."/>
            <person name="Barry K."/>
            <person name="Labutti K."/>
            <person name="Kuo R."/>
            <person name="Ohm R.A."/>
            <person name="Bhattacharya S.S."/>
            <person name="Shirouzu T."/>
            <person name="Yoshinaga Y."/>
            <person name="Martin F.M."/>
            <person name="Grigoriev I.V."/>
            <person name="Hibbett D.S."/>
        </authorList>
    </citation>
    <scope>NUCLEOTIDE SEQUENCE [LARGE SCALE GENOMIC DNA]</scope>
    <source>
        <strain evidence="8 9">CBS 109695</strain>
    </source>
</reference>
<dbReference type="GO" id="GO:0046872">
    <property type="term" value="F:metal ion binding"/>
    <property type="evidence" value="ECO:0007669"/>
    <property type="project" value="UniProtKB-KW"/>
</dbReference>
<feature type="region of interest" description="Disordered" evidence="6">
    <location>
        <begin position="1"/>
        <end position="45"/>
    </location>
</feature>
<name>A0A166JV29_9AGAM</name>
<dbReference type="Pfam" id="PF00412">
    <property type="entry name" value="LIM"/>
    <property type="match status" value="2"/>
</dbReference>
<evidence type="ECO:0000256" key="5">
    <source>
        <dbReference type="PROSITE-ProRule" id="PRU00125"/>
    </source>
</evidence>
<evidence type="ECO:0000313" key="8">
    <source>
        <dbReference type="EMBL" id="KZP21241.1"/>
    </source>
</evidence>
<protein>
    <recommendedName>
        <fullName evidence="7">LIM zinc-binding domain-containing protein</fullName>
    </recommendedName>
</protein>
<dbReference type="STRING" id="436010.A0A166JV29"/>
<dbReference type="Gene3D" id="2.10.110.10">
    <property type="entry name" value="Cysteine Rich Protein"/>
    <property type="match status" value="2"/>
</dbReference>
<evidence type="ECO:0000259" key="7">
    <source>
        <dbReference type="PROSITE" id="PS50023"/>
    </source>
</evidence>
<evidence type="ECO:0000256" key="6">
    <source>
        <dbReference type="SAM" id="MobiDB-lite"/>
    </source>
</evidence>